<evidence type="ECO:0000256" key="5">
    <source>
        <dbReference type="SAM" id="MobiDB-lite"/>
    </source>
</evidence>
<evidence type="ECO:0000256" key="2">
    <source>
        <dbReference type="ARBA" id="ARBA00007175"/>
    </source>
</evidence>
<evidence type="ECO:0000256" key="1">
    <source>
        <dbReference type="ARBA" id="ARBA00004604"/>
    </source>
</evidence>
<reference evidence="6" key="1">
    <citation type="submission" date="2013-07" db="EMBL/GenBank/DDBJ databases">
        <title>The Genome Sequence of Cryptococcus pinus CBS10737.</title>
        <authorList>
            <consortium name="The Broad Institute Genome Sequencing Platform"/>
            <person name="Cuomo C."/>
            <person name="Litvintseva A."/>
            <person name="Chen Y."/>
            <person name="Heitman J."/>
            <person name="Sun S."/>
            <person name="Springer D."/>
            <person name="Dromer F."/>
            <person name="Young S.K."/>
            <person name="Zeng Q."/>
            <person name="Gargeya S."/>
            <person name="Fitzgerald M."/>
            <person name="Abouelleil A."/>
            <person name="Alvarado L."/>
            <person name="Berlin A.M."/>
            <person name="Chapman S.B."/>
            <person name="Dewar J."/>
            <person name="Goldberg J."/>
            <person name="Griggs A."/>
            <person name="Gujja S."/>
            <person name="Hansen M."/>
            <person name="Howarth C."/>
            <person name="Imamovic A."/>
            <person name="Larimer J."/>
            <person name="McCowan C."/>
            <person name="Murphy C."/>
            <person name="Pearson M."/>
            <person name="Priest M."/>
            <person name="Roberts A."/>
            <person name="Saif S."/>
            <person name="Shea T."/>
            <person name="Sykes S."/>
            <person name="Wortman J."/>
            <person name="Nusbaum C."/>
            <person name="Birren B."/>
        </authorList>
    </citation>
    <scope>NUCLEOTIDE SEQUENCE [LARGE SCALE GENOMIC DNA]</scope>
    <source>
        <strain evidence="6">CBS 10737</strain>
    </source>
</reference>
<dbReference type="GO" id="GO:0019843">
    <property type="term" value="F:rRNA binding"/>
    <property type="evidence" value="ECO:0007669"/>
    <property type="project" value="TreeGrafter"/>
</dbReference>
<keyword evidence="3" id="KW-0175">Coiled coil</keyword>
<dbReference type="InterPro" id="IPR019186">
    <property type="entry name" value="Nucleolar_protein_12"/>
</dbReference>
<feature type="compositionally biased region" description="Basic residues" evidence="5">
    <location>
        <begin position="243"/>
        <end position="255"/>
    </location>
</feature>
<dbReference type="EMBL" id="KI894008">
    <property type="protein sequence ID" value="OCF52478.1"/>
    <property type="molecule type" value="Genomic_DNA"/>
</dbReference>
<evidence type="ECO:0000313" key="7">
    <source>
        <dbReference type="EMBL" id="WWC69288.1"/>
    </source>
</evidence>
<feature type="region of interest" description="Disordered" evidence="5">
    <location>
        <begin position="154"/>
        <end position="255"/>
    </location>
</feature>
<feature type="compositionally biased region" description="Basic and acidic residues" evidence="5">
    <location>
        <begin position="165"/>
        <end position="178"/>
    </location>
</feature>
<keyword evidence="8" id="KW-1185">Reference proteome</keyword>
<dbReference type="AlphaFoldDB" id="A0A1B9IA63"/>
<evidence type="ECO:0000256" key="4">
    <source>
        <dbReference type="ARBA" id="ARBA00023242"/>
    </source>
</evidence>
<name>A0A1B9IA63_9TREE</name>
<feature type="compositionally biased region" description="Basic and acidic residues" evidence="5">
    <location>
        <begin position="53"/>
        <end position="86"/>
    </location>
</feature>
<proteinExistence type="inferred from homology"/>
<dbReference type="PANTHER" id="PTHR14577">
    <property type="entry name" value="NUCLEOLAR PROTEIN 12"/>
    <property type="match status" value="1"/>
</dbReference>
<dbReference type="Proteomes" id="UP000094020">
    <property type="component" value="Chromosome 4"/>
</dbReference>
<accession>A0A1B9IA63</accession>
<dbReference type="KEGG" id="kpin:30170137"/>
<dbReference type="RefSeq" id="XP_019013697.1">
    <property type="nucleotide sequence ID" value="XM_019153536.1"/>
</dbReference>
<dbReference type="PANTHER" id="PTHR14577:SF0">
    <property type="entry name" value="NUCLEOLAR PROTEIN 12"/>
    <property type="match status" value="1"/>
</dbReference>
<dbReference type="STRING" id="1296096.A0A1B9IA63"/>
<keyword evidence="4" id="KW-0539">Nucleus</keyword>
<reference evidence="6" key="3">
    <citation type="submission" date="2016-07" db="EMBL/GenBank/DDBJ databases">
        <title>Evolution of pathogenesis and genome organization in the Tremellales.</title>
        <authorList>
            <person name="Cuomo C."/>
            <person name="Litvintseva A."/>
            <person name="Heitman J."/>
            <person name="Chen Y."/>
            <person name="Sun S."/>
            <person name="Springer D."/>
            <person name="Dromer F."/>
            <person name="Young S."/>
            <person name="Zeng Q."/>
            <person name="Chapman S."/>
            <person name="Gujja S."/>
            <person name="Saif S."/>
            <person name="Birren B."/>
        </authorList>
    </citation>
    <scope>NUCLEOTIDE SEQUENCE</scope>
    <source>
        <strain evidence="6">CBS 10737</strain>
    </source>
</reference>
<dbReference type="GO" id="GO:0005730">
    <property type="term" value="C:nucleolus"/>
    <property type="evidence" value="ECO:0007669"/>
    <property type="project" value="UniProtKB-SubCell"/>
</dbReference>
<evidence type="ECO:0000313" key="8">
    <source>
        <dbReference type="Proteomes" id="UP000094020"/>
    </source>
</evidence>
<comment type="subcellular location">
    <subcellularLocation>
        <location evidence="1">Nucleus</location>
        <location evidence="1">Nucleolus</location>
    </subcellularLocation>
</comment>
<feature type="compositionally biased region" description="Acidic residues" evidence="5">
    <location>
        <begin position="99"/>
        <end position="112"/>
    </location>
</feature>
<evidence type="ECO:0008006" key="9">
    <source>
        <dbReference type="Google" id="ProtNLM"/>
    </source>
</evidence>
<dbReference type="EMBL" id="CP144522">
    <property type="protein sequence ID" value="WWC69288.1"/>
    <property type="molecule type" value="Genomic_DNA"/>
</dbReference>
<reference evidence="7" key="4">
    <citation type="submission" date="2024-02" db="EMBL/GenBank/DDBJ databases">
        <title>Comparative genomics of Cryptococcus and Kwoniella reveals pathogenesis evolution and contrasting modes of karyotype evolution via chromosome fusion or intercentromeric recombination.</title>
        <authorList>
            <person name="Coelho M.A."/>
            <person name="David-Palma M."/>
            <person name="Shea T."/>
            <person name="Bowers K."/>
            <person name="McGinley-Smith S."/>
            <person name="Mohammad A.W."/>
            <person name="Gnirke A."/>
            <person name="Yurkov A.M."/>
            <person name="Nowrousian M."/>
            <person name="Sun S."/>
            <person name="Cuomo C.A."/>
            <person name="Heitman J."/>
        </authorList>
    </citation>
    <scope>NUCLEOTIDE SEQUENCE</scope>
    <source>
        <strain evidence="7">CBS 10737</strain>
    </source>
</reference>
<comment type="similarity">
    <text evidence="2">Belongs to the RRP17 family.</text>
</comment>
<dbReference type="OrthoDB" id="551633at2759"/>
<protein>
    <recommendedName>
        <fullName evidence="9">Ribosomal RNA-processing protein 17</fullName>
    </recommendedName>
</protein>
<feature type="region of interest" description="Disordered" evidence="5">
    <location>
        <begin position="53"/>
        <end position="127"/>
    </location>
</feature>
<reference evidence="7" key="2">
    <citation type="submission" date="2013-07" db="EMBL/GenBank/DDBJ databases">
        <authorList>
            <consortium name="The Broad Institute Genome Sequencing Platform"/>
            <person name="Cuomo C."/>
            <person name="Litvintseva A."/>
            <person name="Chen Y."/>
            <person name="Heitman J."/>
            <person name="Sun S."/>
            <person name="Springer D."/>
            <person name="Dromer F."/>
            <person name="Young S.K."/>
            <person name="Zeng Q."/>
            <person name="Gargeya S."/>
            <person name="Fitzgerald M."/>
            <person name="Abouelleil A."/>
            <person name="Alvarado L."/>
            <person name="Berlin A.M."/>
            <person name="Chapman S.B."/>
            <person name="Dewar J."/>
            <person name="Goldberg J."/>
            <person name="Griggs A."/>
            <person name="Gujja S."/>
            <person name="Hansen M."/>
            <person name="Howarth C."/>
            <person name="Imamovic A."/>
            <person name="Larimer J."/>
            <person name="McCowan C."/>
            <person name="Murphy C."/>
            <person name="Pearson M."/>
            <person name="Priest M."/>
            <person name="Roberts A."/>
            <person name="Saif S."/>
            <person name="Shea T."/>
            <person name="Sykes S."/>
            <person name="Wortman J."/>
            <person name="Nusbaum C."/>
            <person name="Birren B."/>
        </authorList>
    </citation>
    <scope>NUCLEOTIDE SEQUENCE</scope>
    <source>
        <strain evidence="7">CBS 10737</strain>
    </source>
</reference>
<dbReference type="Pfam" id="PF09805">
    <property type="entry name" value="Nop25"/>
    <property type="match status" value="1"/>
</dbReference>
<gene>
    <name evidence="6" type="ORF">I206_01768</name>
    <name evidence="7" type="ORF">I206_103226</name>
</gene>
<feature type="compositionally biased region" description="Basic and acidic residues" evidence="5">
    <location>
        <begin position="191"/>
        <end position="222"/>
    </location>
</feature>
<evidence type="ECO:0000256" key="3">
    <source>
        <dbReference type="ARBA" id="ARBA00023054"/>
    </source>
</evidence>
<sequence length="255" mass="29726">MSRPKSNVALLTEGAKYIQRAKKARREQIEEIKFDDEARREWLTGFSKRKKAKAEEKKVRAKERDHQAHLKERREARADLRKKAAENVKSVRRAMGLEDISDYEDEDEDEEIQAGPSRQKEKIKEVEYSDEDNLATVIIEEDFDPSLIENIEKRFPDSIDDDNDEKTKEIKEIKEKPKIKMLPPSSAKLQKIREKKKEEKKKSKSMETNSERRKGRIFEAQRRTKKASLARDREGSSNSRGGKGGKRGRGGKTRR</sequence>
<feature type="compositionally biased region" description="Basic and acidic residues" evidence="5">
    <location>
        <begin position="118"/>
        <end position="127"/>
    </location>
</feature>
<dbReference type="GeneID" id="30170137"/>
<organism evidence="6">
    <name type="scientific">Kwoniella pini CBS 10737</name>
    <dbReference type="NCBI Taxonomy" id="1296096"/>
    <lineage>
        <taxon>Eukaryota</taxon>
        <taxon>Fungi</taxon>
        <taxon>Dikarya</taxon>
        <taxon>Basidiomycota</taxon>
        <taxon>Agaricomycotina</taxon>
        <taxon>Tremellomycetes</taxon>
        <taxon>Tremellales</taxon>
        <taxon>Cryptococcaceae</taxon>
        <taxon>Kwoniella</taxon>
    </lineage>
</organism>
<evidence type="ECO:0000313" key="6">
    <source>
        <dbReference type="EMBL" id="OCF52478.1"/>
    </source>
</evidence>